<feature type="transmembrane region" description="Helical" evidence="6">
    <location>
        <begin position="316"/>
        <end position="342"/>
    </location>
</feature>
<keyword evidence="9" id="KW-1185">Reference proteome</keyword>
<evidence type="ECO:0000256" key="1">
    <source>
        <dbReference type="ARBA" id="ARBA00004651"/>
    </source>
</evidence>
<evidence type="ECO:0000313" key="9">
    <source>
        <dbReference type="Proteomes" id="UP000199391"/>
    </source>
</evidence>
<evidence type="ECO:0000256" key="5">
    <source>
        <dbReference type="ARBA" id="ARBA00023136"/>
    </source>
</evidence>
<feature type="transmembrane region" description="Helical" evidence="6">
    <location>
        <begin position="157"/>
        <end position="179"/>
    </location>
</feature>
<feature type="transmembrane region" description="Helical" evidence="6">
    <location>
        <begin position="264"/>
        <end position="286"/>
    </location>
</feature>
<dbReference type="Gene3D" id="1.20.1250.20">
    <property type="entry name" value="MFS general substrate transporter like domains"/>
    <property type="match status" value="2"/>
</dbReference>
<reference evidence="9" key="1">
    <citation type="submission" date="2016-10" db="EMBL/GenBank/DDBJ databases">
        <authorList>
            <person name="Varghese N."/>
            <person name="Submissions S."/>
        </authorList>
    </citation>
    <scope>NUCLEOTIDE SEQUENCE [LARGE SCALE GENOMIC DNA]</scope>
    <source>
        <strain evidence="9">CGMCC 1.11014</strain>
    </source>
</reference>
<dbReference type="EMBL" id="FPBO01000036">
    <property type="protein sequence ID" value="SFV12628.1"/>
    <property type="molecule type" value="Genomic_DNA"/>
</dbReference>
<dbReference type="InterPro" id="IPR050189">
    <property type="entry name" value="MFS_Efflux_Transporters"/>
</dbReference>
<feature type="transmembrane region" description="Helical" evidence="6">
    <location>
        <begin position="232"/>
        <end position="252"/>
    </location>
</feature>
<feature type="domain" description="Major facilitator superfamily (MFS) profile" evidence="7">
    <location>
        <begin position="30"/>
        <end position="407"/>
    </location>
</feature>
<dbReference type="STRING" id="1035707.SAMN05216552_103669"/>
<dbReference type="PROSITE" id="PS00216">
    <property type="entry name" value="SUGAR_TRANSPORT_1"/>
    <property type="match status" value="1"/>
</dbReference>
<feature type="transmembrane region" description="Helical" evidence="6">
    <location>
        <begin position="354"/>
        <end position="375"/>
    </location>
</feature>
<evidence type="ECO:0000256" key="2">
    <source>
        <dbReference type="ARBA" id="ARBA00022475"/>
    </source>
</evidence>
<feature type="transmembrane region" description="Helical" evidence="6">
    <location>
        <begin position="191"/>
        <end position="211"/>
    </location>
</feature>
<feature type="transmembrane region" description="Helical" evidence="6">
    <location>
        <begin position="28"/>
        <end position="48"/>
    </location>
</feature>
<name>A0A1I7LSM4_9BURK</name>
<keyword evidence="2" id="KW-1003">Cell membrane</keyword>
<dbReference type="InterPro" id="IPR005829">
    <property type="entry name" value="Sugar_transporter_CS"/>
</dbReference>
<organism evidence="8 9">
    <name type="scientific">Pseudoduganella namucuonensis</name>
    <dbReference type="NCBI Taxonomy" id="1035707"/>
    <lineage>
        <taxon>Bacteria</taxon>
        <taxon>Pseudomonadati</taxon>
        <taxon>Pseudomonadota</taxon>
        <taxon>Betaproteobacteria</taxon>
        <taxon>Burkholderiales</taxon>
        <taxon>Oxalobacteraceae</taxon>
        <taxon>Telluria group</taxon>
        <taxon>Pseudoduganella</taxon>
    </lineage>
</organism>
<dbReference type="InterPro" id="IPR020846">
    <property type="entry name" value="MFS_dom"/>
</dbReference>
<dbReference type="Pfam" id="PF07690">
    <property type="entry name" value="MFS_1"/>
    <property type="match status" value="1"/>
</dbReference>
<dbReference type="GO" id="GO:0005886">
    <property type="term" value="C:plasma membrane"/>
    <property type="evidence" value="ECO:0007669"/>
    <property type="project" value="UniProtKB-SubCell"/>
</dbReference>
<dbReference type="AlphaFoldDB" id="A0A1I7LSM4"/>
<proteinExistence type="predicted"/>
<protein>
    <submittedName>
        <fullName evidence="8">Predicted arabinose efflux permease, MFS family</fullName>
    </submittedName>
</protein>
<keyword evidence="4 6" id="KW-1133">Transmembrane helix</keyword>
<feature type="transmembrane region" description="Helical" evidence="6">
    <location>
        <begin position="100"/>
        <end position="118"/>
    </location>
</feature>
<keyword evidence="5 6" id="KW-0472">Membrane</keyword>
<dbReference type="PANTHER" id="PTHR43124">
    <property type="entry name" value="PURINE EFFLUX PUMP PBUE"/>
    <property type="match status" value="1"/>
</dbReference>
<evidence type="ECO:0000256" key="4">
    <source>
        <dbReference type="ARBA" id="ARBA00022989"/>
    </source>
</evidence>
<dbReference type="PROSITE" id="PS50850">
    <property type="entry name" value="MFS"/>
    <property type="match status" value="1"/>
</dbReference>
<comment type="subcellular location">
    <subcellularLocation>
        <location evidence="1">Cell membrane</location>
        <topology evidence="1">Multi-pass membrane protein</topology>
    </subcellularLocation>
</comment>
<evidence type="ECO:0000313" key="8">
    <source>
        <dbReference type="EMBL" id="SFV12628.1"/>
    </source>
</evidence>
<dbReference type="SUPFAM" id="SSF103473">
    <property type="entry name" value="MFS general substrate transporter"/>
    <property type="match status" value="1"/>
</dbReference>
<feature type="transmembrane region" description="Helical" evidence="6">
    <location>
        <begin position="124"/>
        <end position="145"/>
    </location>
</feature>
<sequence>MNKSTVKLAVPAAEVSARPSAGSGWRRWLLMAVLVSSAPCMALLFTALGPVLPGLAGYFSQGRDGALVAQLVMTMPSVGIIIGGPVTGWLVERWGRRRTLFAALALYSAAGCAGYLLTDATVLLASRLVLGLCAAGVATSTLALIGDYFDSETRGRILGYQNAGGAAFGLLSLLMAGAIGESHGWRAPFGMYAFGVLILLAAACALPSGTARKAPAAAMEAAGGSILSLWPVYLLIVVVYLAVFMSAVQLSFLLAVDGVTSPQVMSWVMASGSVATIAGSASFGALHARLGGRWTFFGCLALMAAGYGVIGATHSIGWTMAGGVLAGAGGGCIGPYLANLLLERAAPAVRGRAAGFMYSAVFLGDFVNPLVVTPLRTGLGIHQAFLVIAAALALGAAWVLARGVRQAAAPRP</sequence>
<dbReference type="RefSeq" id="WP_177307576.1">
    <property type="nucleotide sequence ID" value="NZ_FPBO01000036.1"/>
</dbReference>
<evidence type="ECO:0000256" key="3">
    <source>
        <dbReference type="ARBA" id="ARBA00022692"/>
    </source>
</evidence>
<feature type="transmembrane region" description="Helical" evidence="6">
    <location>
        <begin position="381"/>
        <end position="401"/>
    </location>
</feature>
<evidence type="ECO:0000256" key="6">
    <source>
        <dbReference type="SAM" id="Phobius"/>
    </source>
</evidence>
<dbReference type="PROSITE" id="PS00217">
    <property type="entry name" value="SUGAR_TRANSPORT_2"/>
    <property type="match status" value="1"/>
</dbReference>
<gene>
    <name evidence="8" type="ORF">SAMN05216552_103669</name>
</gene>
<dbReference type="InterPro" id="IPR036259">
    <property type="entry name" value="MFS_trans_sf"/>
</dbReference>
<accession>A0A1I7LSM4</accession>
<dbReference type="PANTHER" id="PTHR43124:SF3">
    <property type="entry name" value="CHLORAMPHENICOL EFFLUX PUMP RV0191"/>
    <property type="match status" value="1"/>
</dbReference>
<feature type="transmembrane region" description="Helical" evidence="6">
    <location>
        <begin position="68"/>
        <end position="91"/>
    </location>
</feature>
<evidence type="ECO:0000259" key="7">
    <source>
        <dbReference type="PROSITE" id="PS50850"/>
    </source>
</evidence>
<dbReference type="GO" id="GO:0022857">
    <property type="term" value="F:transmembrane transporter activity"/>
    <property type="evidence" value="ECO:0007669"/>
    <property type="project" value="InterPro"/>
</dbReference>
<dbReference type="InterPro" id="IPR011701">
    <property type="entry name" value="MFS"/>
</dbReference>
<keyword evidence="3 6" id="KW-0812">Transmembrane</keyword>
<feature type="transmembrane region" description="Helical" evidence="6">
    <location>
        <begin position="293"/>
        <end position="310"/>
    </location>
</feature>
<dbReference type="Proteomes" id="UP000199391">
    <property type="component" value="Unassembled WGS sequence"/>
</dbReference>